<reference evidence="4" key="2">
    <citation type="submission" date="2025-09" db="UniProtKB">
        <authorList>
            <consortium name="Ensembl"/>
        </authorList>
    </citation>
    <scope>IDENTIFICATION</scope>
</reference>
<dbReference type="InterPro" id="IPR036179">
    <property type="entry name" value="Ig-like_dom_sf"/>
</dbReference>
<dbReference type="AlphaFoldDB" id="A0A3Q0RZU4"/>
<dbReference type="Gene3D" id="2.60.40.10">
    <property type="entry name" value="Immunoglobulins"/>
    <property type="match status" value="2"/>
</dbReference>
<dbReference type="InterPro" id="IPR003599">
    <property type="entry name" value="Ig_sub"/>
</dbReference>
<dbReference type="PANTHER" id="PTHR11481:SF64">
    <property type="entry name" value="FC RECEPTOR-LIKE PROTEIN 4"/>
    <property type="match status" value="1"/>
</dbReference>
<dbReference type="Proteomes" id="UP000261340">
    <property type="component" value="Unplaced"/>
</dbReference>
<reference evidence="4" key="1">
    <citation type="submission" date="2025-08" db="UniProtKB">
        <authorList>
            <consortium name="Ensembl"/>
        </authorList>
    </citation>
    <scope>IDENTIFICATION</scope>
</reference>
<evidence type="ECO:0000256" key="1">
    <source>
        <dbReference type="ARBA" id="ARBA00022729"/>
    </source>
</evidence>
<dbReference type="PANTHER" id="PTHR11481">
    <property type="entry name" value="IMMUNOGLOBULIN FC RECEPTOR"/>
    <property type="match status" value="1"/>
</dbReference>
<evidence type="ECO:0000313" key="4">
    <source>
        <dbReference type="Ensembl" id="ENSACIP00000015168.1"/>
    </source>
</evidence>
<dbReference type="InterPro" id="IPR007110">
    <property type="entry name" value="Ig-like_dom"/>
</dbReference>
<dbReference type="Ensembl" id="ENSACIT00000015577.1">
    <property type="protein sequence ID" value="ENSACIP00000015168.1"/>
    <property type="gene ID" value="ENSACIG00000011785.1"/>
</dbReference>
<dbReference type="GO" id="GO:0004888">
    <property type="term" value="F:transmembrane signaling receptor activity"/>
    <property type="evidence" value="ECO:0007669"/>
    <property type="project" value="TreeGrafter"/>
</dbReference>
<dbReference type="GO" id="GO:0009897">
    <property type="term" value="C:external side of plasma membrane"/>
    <property type="evidence" value="ECO:0007669"/>
    <property type="project" value="TreeGrafter"/>
</dbReference>
<dbReference type="GeneTree" id="ENSGT00990000204125"/>
<proteinExistence type="predicted"/>
<organism evidence="4 5">
    <name type="scientific">Amphilophus citrinellus</name>
    <name type="common">Midas cichlid</name>
    <name type="synonym">Cichlasoma citrinellum</name>
    <dbReference type="NCBI Taxonomy" id="61819"/>
    <lineage>
        <taxon>Eukaryota</taxon>
        <taxon>Metazoa</taxon>
        <taxon>Chordata</taxon>
        <taxon>Craniata</taxon>
        <taxon>Vertebrata</taxon>
        <taxon>Euteleostomi</taxon>
        <taxon>Actinopterygii</taxon>
        <taxon>Neopterygii</taxon>
        <taxon>Teleostei</taxon>
        <taxon>Neoteleostei</taxon>
        <taxon>Acanthomorphata</taxon>
        <taxon>Ovalentaria</taxon>
        <taxon>Cichlomorphae</taxon>
        <taxon>Cichliformes</taxon>
        <taxon>Cichlidae</taxon>
        <taxon>New World cichlids</taxon>
        <taxon>Cichlasomatinae</taxon>
        <taxon>Heroini</taxon>
        <taxon>Amphilophus</taxon>
    </lineage>
</organism>
<dbReference type="SUPFAM" id="SSF48726">
    <property type="entry name" value="Immunoglobulin"/>
    <property type="match status" value="1"/>
</dbReference>
<feature type="domain" description="Ig-like" evidence="3">
    <location>
        <begin position="84"/>
        <end position="163"/>
    </location>
</feature>
<keyword evidence="2" id="KW-1015">Disulfide bond</keyword>
<dbReference type="InterPro" id="IPR050488">
    <property type="entry name" value="Ig_Fc_receptor"/>
</dbReference>
<evidence type="ECO:0000259" key="3">
    <source>
        <dbReference type="PROSITE" id="PS50835"/>
    </source>
</evidence>
<protein>
    <recommendedName>
        <fullName evidence="3">Ig-like domain-containing protein</fullName>
    </recommendedName>
</protein>
<sequence length="222" mass="24318">RILNISLHCVSFSDSSFQIIPSRLQLFEYESVSFTCEGFNNSPGWKVRNDREIVSRCSNGTVKTCSIDYAFPSDTGKYWCESGPEKSNTVNITVSTGSVILESSVYPAVEGDAMSLYCKSKMTSSNLTAEFYKDNVLVGTGYDGKLKIQKVSKSHEGLYKCKIHGVGESPESWMVIRLKSSTGGGNINSWLHSHSCPIPAVHCCSYFSNPTATAGGQISKYL</sequence>
<accession>A0A3Q0RZU4</accession>
<keyword evidence="5" id="KW-1185">Reference proteome</keyword>
<name>A0A3Q0RZU4_AMPCI</name>
<dbReference type="PROSITE" id="PS50835">
    <property type="entry name" value="IG_LIKE"/>
    <property type="match status" value="1"/>
</dbReference>
<dbReference type="OMA" id="FCLMVAR"/>
<dbReference type="GO" id="GO:0006955">
    <property type="term" value="P:immune response"/>
    <property type="evidence" value="ECO:0007669"/>
    <property type="project" value="TreeGrafter"/>
</dbReference>
<dbReference type="SMART" id="SM00409">
    <property type="entry name" value="IG"/>
    <property type="match status" value="2"/>
</dbReference>
<keyword evidence="1" id="KW-0732">Signal</keyword>
<evidence type="ECO:0000313" key="5">
    <source>
        <dbReference type="Proteomes" id="UP000261340"/>
    </source>
</evidence>
<dbReference type="InterPro" id="IPR013783">
    <property type="entry name" value="Ig-like_fold"/>
</dbReference>
<dbReference type="GO" id="GO:0007166">
    <property type="term" value="P:cell surface receptor signaling pathway"/>
    <property type="evidence" value="ECO:0007669"/>
    <property type="project" value="TreeGrafter"/>
</dbReference>
<evidence type="ECO:0000256" key="2">
    <source>
        <dbReference type="ARBA" id="ARBA00023157"/>
    </source>
</evidence>